<keyword evidence="2 9" id="KW-0813">Transport</keyword>
<dbReference type="NCBIfam" id="TIGR00964">
    <property type="entry name" value="secE_bact"/>
    <property type="match status" value="1"/>
</dbReference>
<evidence type="ECO:0000256" key="5">
    <source>
        <dbReference type="ARBA" id="ARBA00022927"/>
    </source>
</evidence>
<evidence type="ECO:0000313" key="12">
    <source>
        <dbReference type="Proteomes" id="UP000249091"/>
    </source>
</evidence>
<proteinExistence type="inferred from homology"/>
<dbReference type="GO" id="GO:0005886">
    <property type="term" value="C:plasma membrane"/>
    <property type="evidence" value="ECO:0007669"/>
    <property type="project" value="UniProtKB-SubCell"/>
</dbReference>
<evidence type="ECO:0000256" key="9">
    <source>
        <dbReference type="HAMAP-Rule" id="MF_00422"/>
    </source>
</evidence>
<dbReference type="GO" id="GO:0065002">
    <property type="term" value="P:intracellular protein transmembrane transport"/>
    <property type="evidence" value="ECO:0007669"/>
    <property type="project" value="UniProtKB-UniRule"/>
</dbReference>
<dbReference type="GO" id="GO:0009306">
    <property type="term" value="P:protein secretion"/>
    <property type="evidence" value="ECO:0007669"/>
    <property type="project" value="UniProtKB-UniRule"/>
</dbReference>
<name>A0A2X4XLD8_9NOCA</name>
<keyword evidence="8 9" id="KW-0472">Membrane</keyword>
<dbReference type="Proteomes" id="UP000249091">
    <property type="component" value="Chromosome 1"/>
</dbReference>
<dbReference type="GO" id="GO:0043952">
    <property type="term" value="P:protein transport by the Sec complex"/>
    <property type="evidence" value="ECO:0007669"/>
    <property type="project" value="UniProtKB-UniRule"/>
</dbReference>
<dbReference type="PROSITE" id="PS01067">
    <property type="entry name" value="SECE_SEC61G"/>
    <property type="match status" value="1"/>
</dbReference>
<keyword evidence="3 9" id="KW-1003">Cell membrane</keyword>
<sequence length="143" mass="15576">MSEERGKRLSDTGGFTSRDAGPATGATPDDSSAVARPSGKRVARGSSDGGRVSVVKDSDQAGSRRARSAVATGERSGDKPENFFKRLRRYFREVIAELRKVIWPNRKQLTTYTIVVVVFVAVMTAFIFGLDLAFVQGVSWLFG</sequence>
<dbReference type="PANTHER" id="PTHR33910:SF1">
    <property type="entry name" value="PROTEIN TRANSLOCASE SUBUNIT SECE"/>
    <property type="match status" value="1"/>
</dbReference>
<dbReference type="HAMAP" id="MF_00422">
    <property type="entry name" value="SecE"/>
    <property type="match status" value="1"/>
</dbReference>
<dbReference type="GO" id="GO:0008320">
    <property type="term" value="F:protein transmembrane transporter activity"/>
    <property type="evidence" value="ECO:0007669"/>
    <property type="project" value="UniProtKB-UniRule"/>
</dbReference>
<evidence type="ECO:0000313" key="11">
    <source>
        <dbReference type="EMBL" id="SQI37444.1"/>
    </source>
</evidence>
<evidence type="ECO:0000256" key="8">
    <source>
        <dbReference type="ARBA" id="ARBA00023136"/>
    </source>
</evidence>
<protein>
    <recommendedName>
        <fullName evidence="9">Protein translocase subunit SecE</fullName>
    </recommendedName>
</protein>
<feature type="transmembrane region" description="Helical" evidence="9">
    <location>
        <begin position="109"/>
        <end position="135"/>
    </location>
</feature>
<dbReference type="InterPro" id="IPR005807">
    <property type="entry name" value="SecE_bac"/>
</dbReference>
<dbReference type="InterPro" id="IPR038379">
    <property type="entry name" value="SecE_sf"/>
</dbReference>
<feature type="compositionally biased region" description="Basic and acidic residues" evidence="10">
    <location>
        <begin position="1"/>
        <end position="10"/>
    </location>
</feature>
<evidence type="ECO:0000256" key="10">
    <source>
        <dbReference type="SAM" id="MobiDB-lite"/>
    </source>
</evidence>
<feature type="region of interest" description="Disordered" evidence="10">
    <location>
        <begin position="1"/>
        <end position="80"/>
    </location>
</feature>
<dbReference type="EMBL" id="LS483468">
    <property type="protein sequence ID" value="SQI37444.1"/>
    <property type="molecule type" value="Genomic_DNA"/>
</dbReference>
<organism evidence="11 12">
    <name type="scientific">Rhodococcus coprophilus</name>
    <dbReference type="NCBI Taxonomy" id="38310"/>
    <lineage>
        <taxon>Bacteria</taxon>
        <taxon>Bacillati</taxon>
        <taxon>Actinomycetota</taxon>
        <taxon>Actinomycetes</taxon>
        <taxon>Mycobacteriales</taxon>
        <taxon>Nocardiaceae</taxon>
        <taxon>Rhodococcus</taxon>
    </lineage>
</organism>
<dbReference type="STRING" id="1219011.GCA_001895045_03926"/>
<evidence type="ECO:0000256" key="7">
    <source>
        <dbReference type="ARBA" id="ARBA00023010"/>
    </source>
</evidence>
<comment type="subcellular location">
    <subcellularLocation>
        <location evidence="9">Cell membrane</location>
        <topology evidence="9">Single-pass membrane protein</topology>
    </subcellularLocation>
    <subcellularLocation>
        <location evidence="1">Membrane</location>
    </subcellularLocation>
</comment>
<dbReference type="Gene3D" id="1.20.5.1030">
    <property type="entry name" value="Preprotein translocase secy subunit"/>
    <property type="match status" value="1"/>
</dbReference>
<dbReference type="Pfam" id="PF00584">
    <property type="entry name" value="SecE"/>
    <property type="match status" value="1"/>
</dbReference>
<comment type="function">
    <text evidence="9">Essential subunit of the Sec protein translocation channel SecYEG. Clamps together the 2 halves of SecY. May contact the channel plug during translocation.</text>
</comment>
<keyword evidence="4 9" id="KW-0812">Transmembrane</keyword>
<evidence type="ECO:0000256" key="6">
    <source>
        <dbReference type="ARBA" id="ARBA00022989"/>
    </source>
</evidence>
<dbReference type="InterPro" id="IPR001901">
    <property type="entry name" value="Translocase_SecE/Sec61-g"/>
</dbReference>
<evidence type="ECO:0000256" key="3">
    <source>
        <dbReference type="ARBA" id="ARBA00022475"/>
    </source>
</evidence>
<keyword evidence="7 9" id="KW-0811">Translocation</keyword>
<keyword evidence="12" id="KW-1185">Reference proteome</keyword>
<dbReference type="RefSeq" id="WP_072704407.1">
    <property type="nucleotide sequence ID" value="NZ_JAFBBL010000001.1"/>
</dbReference>
<evidence type="ECO:0000256" key="2">
    <source>
        <dbReference type="ARBA" id="ARBA00022448"/>
    </source>
</evidence>
<evidence type="ECO:0000256" key="1">
    <source>
        <dbReference type="ARBA" id="ARBA00004370"/>
    </source>
</evidence>
<comment type="similarity">
    <text evidence="9">Belongs to the SecE/SEC61-gamma family.</text>
</comment>
<accession>A0A2X4XLD8</accession>
<dbReference type="PANTHER" id="PTHR33910">
    <property type="entry name" value="PROTEIN TRANSLOCASE SUBUNIT SECE"/>
    <property type="match status" value="1"/>
</dbReference>
<comment type="subunit">
    <text evidence="9">Component of the Sec protein translocase complex. Heterotrimer consisting of SecY, SecE and SecG subunits. The heterotrimers can form oligomers, although 1 heterotrimer is thought to be able to translocate proteins. Interacts with the ribosome. Interacts with SecDF, and other proteins may be involved. Interacts with SecA.</text>
</comment>
<evidence type="ECO:0000256" key="4">
    <source>
        <dbReference type="ARBA" id="ARBA00022692"/>
    </source>
</evidence>
<dbReference type="GO" id="GO:0006605">
    <property type="term" value="P:protein targeting"/>
    <property type="evidence" value="ECO:0007669"/>
    <property type="project" value="UniProtKB-UniRule"/>
</dbReference>
<keyword evidence="6 9" id="KW-1133">Transmembrane helix</keyword>
<dbReference type="AlphaFoldDB" id="A0A2X4XLD8"/>
<keyword evidence="5 9" id="KW-0653">Protein transport</keyword>
<gene>
    <name evidence="9 11" type="primary">secE</name>
    <name evidence="11" type="ORF">NCTC10994_03624</name>
</gene>
<reference evidence="11 12" key="1">
    <citation type="submission" date="2018-06" db="EMBL/GenBank/DDBJ databases">
        <authorList>
            <consortium name="Pathogen Informatics"/>
            <person name="Doyle S."/>
        </authorList>
    </citation>
    <scope>NUCLEOTIDE SEQUENCE [LARGE SCALE GENOMIC DNA]</scope>
    <source>
        <strain evidence="11 12">NCTC10994</strain>
    </source>
</reference>
<dbReference type="KEGG" id="rcr:NCTC10994_03624"/>